<sequence length="113" mass="12408">MKVAYYRASLGNKNLGWIYGAALEGFNDGSKYTDAHGTADISAKVGSNNIYDHIPGSYYNVSQIAYGSNYKGKHVTFDCIGRIESDSTPYYRISIDGHVRGWISGRGLKSIKS</sequence>
<dbReference type="EMBL" id="JQCQ01000023">
    <property type="protein sequence ID" value="KRO24725.1"/>
    <property type="molecule type" value="Genomic_DNA"/>
</dbReference>
<evidence type="ECO:0000259" key="2">
    <source>
        <dbReference type="Pfam" id="PF13457"/>
    </source>
</evidence>
<dbReference type="InterPro" id="IPR025987">
    <property type="entry name" value="GW_dom"/>
</dbReference>
<dbReference type="Pfam" id="PF13457">
    <property type="entry name" value="GW"/>
    <property type="match status" value="2"/>
</dbReference>
<keyword evidence="1" id="KW-0732">Signal</keyword>
<dbReference type="AlphaFoldDB" id="A0A0R2NG00"/>
<dbReference type="Gene3D" id="2.30.30.170">
    <property type="match status" value="1"/>
</dbReference>
<name>A0A0R2NG00_9LACO</name>
<dbReference type="RefSeq" id="WP_057799872.1">
    <property type="nucleotide sequence ID" value="NZ_BJZZ01000022.1"/>
</dbReference>
<organism evidence="3 4">
    <name type="scientific">Pediococcus argentinicus</name>
    <dbReference type="NCBI Taxonomy" id="480391"/>
    <lineage>
        <taxon>Bacteria</taxon>
        <taxon>Bacillati</taxon>
        <taxon>Bacillota</taxon>
        <taxon>Bacilli</taxon>
        <taxon>Lactobacillales</taxon>
        <taxon>Lactobacillaceae</taxon>
        <taxon>Pediococcus</taxon>
    </lineage>
</organism>
<proteinExistence type="predicted"/>
<dbReference type="InterPro" id="IPR038200">
    <property type="entry name" value="GW_dom_sf"/>
</dbReference>
<evidence type="ECO:0000313" key="3">
    <source>
        <dbReference type="EMBL" id="KRO24725.1"/>
    </source>
</evidence>
<feature type="domain" description="GW" evidence="2">
    <location>
        <begin position="5"/>
        <end position="23"/>
    </location>
</feature>
<evidence type="ECO:0000313" key="4">
    <source>
        <dbReference type="Proteomes" id="UP000051249"/>
    </source>
</evidence>
<protein>
    <recommendedName>
        <fullName evidence="2">GW domain-containing protein</fullName>
    </recommendedName>
</protein>
<accession>A0A0R2NG00</accession>
<comment type="caution">
    <text evidence="3">The sequence shown here is derived from an EMBL/GenBank/DDBJ whole genome shotgun (WGS) entry which is preliminary data.</text>
</comment>
<dbReference type="SUPFAM" id="SSF82057">
    <property type="entry name" value="Prokaryotic SH3-related domain"/>
    <property type="match status" value="1"/>
</dbReference>
<keyword evidence="4" id="KW-1185">Reference proteome</keyword>
<dbReference type="PATRIC" id="fig|480391.4.peg.788"/>
<gene>
    <name evidence="3" type="ORF">IV88_GL000777</name>
</gene>
<evidence type="ECO:0000256" key="1">
    <source>
        <dbReference type="ARBA" id="ARBA00022729"/>
    </source>
</evidence>
<feature type="domain" description="GW" evidence="2">
    <location>
        <begin position="36"/>
        <end position="109"/>
    </location>
</feature>
<reference evidence="3 4" key="1">
    <citation type="journal article" date="2015" name="Genome Announc.">
        <title>Expanding the biotechnology potential of lactobacilli through comparative genomics of 213 strains and associated genera.</title>
        <authorList>
            <person name="Sun Z."/>
            <person name="Harris H.M."/>
            <person name="McCann A."/>
            <person name="Guo C."/>
            <person name="Argimon S."/>
            <person name="Zhang W."/>
            <person name="Yang X."/>
            <person name="Jeffery I.B."/>
            <person name="Cooney J.C."/>
            <person name="Kagawa T.F."/>
            <person name="Liu W."/>
            <person name="Song Y."/>
            <person name="Salvetti E."/>
            <person name="Wrobel A."/>
            <person name="Rasinkangas P."/>
            <person name="Parkhill J."/>
            <person name="Rea M.C."/>
            <person name="O'Sullivan O."/>
            <person name="Ritari J."/>
            <person name="Douillard F.P."/>
            <person name="Paul Ross R."/>
            <person name="Yang R."/>
            <person name="Briner A.E."/>
            <person name="Felis G.E."/>
            <person name="de Vos W.M."/>
            <person name="Barrangou R."/>
            <person name="Klaenhammer T.R."/>
            <person name="Caufield P.W."/>
            <person name="Cui Y."/>
            <person name="Zhang H."/>
            <person name="O'Toole P.W."/>
        </authorList>
    </citation>
    <scope>NUCLEOTIDE SEQUENCE [LARGE SCALE GENOMIC DNA]</scope>
    <source>
        <strain evidence="3 4">DSM 23026</strain>
    </source>
</reference>
<dbReference type="Proteomes" id="UP000051249">
    <property type="component" value="Unassembled WGS sequence"/>
</dbReference>